<dbReference type="RefSeq" id="WP_378281362.1">
    <property type="nucleotide sequence ID" value="NZ_JBHSON010000010.1"/>
</dbReference>
<dbReference type="PANTHER" id="PTHR33993:SF14">
    <property type="entry name" value="GB|AAF24581.1"/>
    <property type="match status" value="1"/>
</dbReference>
<keyword evidence="3" id="KW-1185">Reference proteome</keyword>
<accession>A0ABW0ZTP8</accession>
<feature type="domain" description="VOC" evidence="1">
    <location>
        <begin position="11"/>
        <end position="126"/>
    </location>
</feature>
<evidence type="ECO:0000313" key="2">
    <source>
        <dbReference type="EMBL" id="MFC5745737.1"/>
    </source>
</evidence>
<dbReference type="Gene3D" id="3.10.180.10">
    <property type="entry name" value="2,3-Dihydroxybiphenyl 1,2-Dioxygenase, domain 1"/>
    <property type="match status" value="2"/>
</dbReference>
<dbReference type="Proteomes" id="UP001596074">
    <property type="component" value="Unassembled WGS sequence"/>
</dbReference>
<feature type="domain" description="VOC" evidence="1">
    <location>
        <begin position="142"/>
        <end position="260"/>
    </location>
</feature>
<dbReference type="EMBL" id="JBHSON010000010">
    <property type="protein sequence ID" value="MFC5745737.1"/>
    <property type="molecule type" value="Genomic_DNA"/>
</dbReference>
<evidence type="ECO:0000313" key="3">
    <source>
        <dbReference type="Proteomes" id="UP001596074"/>
    </source>
</evidence>
<reference evidence="3" key="1">
    <citation type="journal article" date="2019" name="Int. J. Syst. Evol. Microbiol.">
        <title>The Global Catalogue of Microorganisms (GCM) 10K type strain sequencing project: providing services to taxonomists for standard genome sequencing and annotation.</title>
        <authorList>
            <consortium name="The Broad Institute Genomics Platform"/>
            <consortium name="The Broad Institute Genome Sequencing Center for Infectious Disease"/>
            <person name="Wu L."/>
            <person name="Ma J."/>
        </authorList>
    </citation>
    <scope>NUCLEOTIDE SEQUENCE [LARGE SCALE GENOMIC DNA]</scope>
    <source>
        <strain evidence="3">KCTC 42087</strain>
    </source>
</reference>
<dbReference type="InterPro" id="IPR037523">
    <property type="entry name" value="VOC_core"/>
</dbReference>
<dbReference type="InterPro" id="IPR004360">
    <property type="entry name" value="Glyas_Fos-R_dOase_dom"/>
</dbReference>
<comment type="caution">
    <text evidence="2">The sequence shown here is derived from an EMBL/GenBank/DDBJ whole genome shotgun (WGS) entry which is preliminary data.</text>
</comment>
<gene>
    <name evidence="2" type="ORF">ACFPZN_08980</name>
</gene>
<dbReference type="Pfam" id="PF00903">
    <property type="entry name" value="Glyoxalase"/>
    <property type="match status" value="1"/>
</dbReference>
<dbReference type="PANTHER" id="PTHR33993">
    <property type="entry name" value="GLYOXALASE-RELATED"/>
    <property type="match status" value="1"/>
</dbReference>
<dbReference type="SUPFAM" id="SSF54593">
    <property type="entry name" value="Glyoxalase/Bleomycin resistance protein/Dihydroxybiphenyl dioxygenase"/>
    <property type="match status" value="2"/>
</dbReference>
<name>A0ABW0ZTP8_9ACTN</name>
<dbReference type="InterPro" id="IPR052164">
    <property type="entry name" value="Anthracycline_SecMetBiosynth"/>
</dbReference>
<dbReference type="CDD" id="cd07247">
    <property type="entry name" value="SgaA_N_like"/>
    <property type="match status" value="1"/>
</dbReference>
<dbReference type="InterPro" id="IPR029068">
    <property type="entry name" value="Glyas_Bleomycin-R_OHBP_Dase"/>
</dbReference>
<proteinExistence type="predicted"/>
<evidence type="ECO:0000259" key="1">
    <source>
        <dbReference type="PROSITE" id="PS51819"/>
    </source>
</evidence>
<protein>
    <submittedName>
        <fullName evidence="2">VOC family protein</fullName>
    </submittedName>
</protein>
<sequence>MPVMTTYEHGAPCWAELSTPNIQRSRDFYCELFGWSVYTMADTLIGDVDILTLGGVDGPRVAGLLDMADVTLSPNWTCYFNVRDLPRAADAVREAGGEVFFEADVGLGFMALAADTEGAGFGLWHPHVQVHRGAHVVDEPNAMCWLELACQDAAAAQDFYGHVLGWGKPTEFQGATSDKCFMWTMTGRPIARLVCADEPPPDRGSPARWYPYFAVADCDASATAAVRLGATVKVTCTETVHGRLASFADPTEATLDVIQLRPRS</sequence>
<organism evidence="2 3">
    <name type="scientific">Actinomadura rugatobispora</name>
    <dbReference type="NCBI Taxonomy" id="1994"/>
    <lineage>
        <taxon>Bacteria</taxon>
        <taxon>Bacillati</taxon>
        <taxon>Actinomycetota</taxon>
        <taxon>Actinomycetes</taxon>
        <taxon>Streptosporangiales</taxon>
        <taxon>Thermomonosporaceae</taxon>
        <taxon>Actinomadura</taxon>
    </lineage>
</organism>
<dbReference type="PROSITE" id="PS51819">
    <property type="entry name" value="VOC"/>
    <property type="match status" value="2"/>
</dbReference>